<feature type="non-terminal residue" evidence="5">
    <location>
        <position position="1278"/>
    </location>
</feature>
<keyword evidence="2 3" id="KW-0040">ANK repeat</keyword>
<dbReference type="GO" id="GO:0003824">
    <property type="term" value="F:catalytic activity"/>
    <property type="evidence" value="ECO:0007669"/>
    <property type="project" value="InterPro"/>
</dbReference>
<dbReference type="InterPro" id="IPR056884">
    <property type="entry name" value="NPHP3-like_N"/>
</dbReference>
<feature type="repeat" description="ANK" evidence="3">
    <location>
        <begin position="1194"/>
        <end position="1226"/>
    </location>
</feature>
<dbReference type="Pfam" id="PF24883">
    <property type="entry name" value="NPHP3_N"/>
    <property type="match status" value="1"/>
</dbReference>
<accession>A0A084B8I3</accession>
<sequence length="1278" mass="138974">MSDPSAYTVGWICAVETELVAAQVFLDDEHTEPIEIPVNDNNNYTLGRIGPHNVVIAALPHWQYGLTSAANVARDMVRSFPNVRIGLMVGIGGGVPTNHDIRLGDVVVSSPGYGNGGVFQYDYGIAMQGQGLSITGTLNQAPVFCLTAMSTLKARYMRKGHQLEEMIQSAIQSNHKLAKQFSRPHPSTDRLYEADLIHALGNASCATVCGESRLIARTPRQADEDDPKVHYGLIASGNQLMKDAGIRDRLSTEMDVICFEMEAAGLSNHFPCVVIRGICDYSDSHKNLEWQGYAAMVAAAYAKELLLQIPPNKVEAERRISETLDIIKEKVNEIERATFSTEAAVDHIKSDRQTENIKRWLCPPDPSTNINQAKKLRHEGTGQWLLNTTFFQSWCSGSVRHLWLYGFAGCGKTVLSATVLDHLTKTNDKLLISFYFDFSDIKKQTIDGMLRSLAFQMYEHGAAFKMHLDALFQSHHGGRDQPSTNALSEVVYTMFKGDKFFVVLDALDESTTRSELLQWIGDIASSPDLHHVQLLCTSRPESEFQHDLPELIGQGNCSLIDKQAVNADVRAYVTSQLENRREFKIKSLSEDLFGLIQRKVGDGADGMFRWAACQMDSLAECPNPRAIKNALERLPKDLKETYHRMLQGIPEELRNSATRLLQFLVYSRRPLTVPEAVEVIATEIEADSRCFDIDNRVFDGNEVLRYCPGLMSIVEAAERNGKIKKELHLAHFSVKEFLESQVDFERLRASIIITQTCLTYLTDITGTSNIKQDFPMARFAAETWTSHGASVESEWDVCRAMLMFLEEDKTFQRWGRLYQADRSWDHDPGPPEGSRLYYACLAGLVKVAQELIVRGADINAQGGHYGNALQGASFYGHGEMVKLLLDNGANVNAQGSRYGNALQASSSNGDREIIKLLLDSGANVNAQGGHYSSALQGASYNGHGEIVKLFLDNGANVNAQGGEYGNALQAASCNGHGETVKLLLDNGANVNVQGGEYGNALQAASRNGHGEIVKLLLDNGANVNAQGGRYGNALQASSSNGDHEIIKLLLDSGANINAQGGYYGNALQGASRNGHGEIMKLFLDNGANVNAQGGYYGNALQAASHNGHGEIVKLLLDNGANINAQGGYYGNALQGASRNGHGEIVKLFLDNGANVNAQGGYYGNALQAASHNGYGEIVKLLLDNGANVNAQDSYYGNALQEASSNGYGEIVKLLLDNGANVNAQGGKYGNALQASSSNGHGEIVKLLLDSGANINAQGGYYGNALQAASSNGHGEIVK</sequence>
<dbReference type="AlphaFoldDB" id="A0A084B8I3"/>
<feature type="repeat" description="ANK" evidence="3">
    <location>
        <begin position="1095"/>
        <end position="1127"/>
    </location>
</feature>
<evidence type="ECO:0000256" key="1">
    <source>
        <dbReference type="ARBA" id="ARBA00022737"/>
    </source>
</evidence>
<dbReference type="Proteomes" id="UP000028045">
    <property type="component" value="Unassembled WGS sequence"/>
</dbReference>
<feature type="repeat" description="ANK" evidence="3">
    <location>
        <begin position="897"/>
        <end position="929"/>
    </location>
</feature>
<dbReference type="Gene3D" id="3.40.50.300">
    <property type="entry name" value="P-loop containing nucleotide triphosphate hydrolases"/>
    <property type="match status" value="1"/>
</dbReference>
<feature type="repeat" description="ANK" evidence="3">
    <location>
        <begin position="1128"/>
        <end position="1160"/>
    </location>
</feature>
<feature type="repeat" description="ANK" evidence="3">
    <location>
        <begin position="1029"/>
        <end position="1061"/>
    </location>
</feature>
<feature type="repeat" description="ANK" evidence="3">
    <location>
        <begin position="1227"/>
        <end position="1259"/>
    </location>
</feature>
<organism evidence="5 6">
    <name type="scientific">Stachybotrys chartarum (strain CBS 109288 / IBT 7711)</name>
    <name type="common">Toxic black mold</name>
    <name type="synonym">Stilbospora chartarum</name>
    <dbReference type="NCBI Taxonomy" id="1280523"/>
    <lineage>
        <taxon>Eukaryota</taxon>
        <taxon>Fungi</taxon>
        <taxon>Dikarya</taxon>
        <taxon>Ascomycota</taxon>
        <taxon>Pezizomycotina</taxon>
        <taxon>Sordariomycetes</taxon>
        <taxon>Hypocreomycetidae</taxon>
        <taxon>Hypocreales</taxon>
        <taxon>Stachybotryaceae</taxon>
        <taxon>Stachybotrys</taxon>
    </lineage>
</organism>
<gene>
    <name evidence="5" type="ORF">S7711_09929</name>
</gene>
<feature type="repeat" description="ANK" evidence="3">
    <location>
        <begin position="1161"/>
        <end position="1193"/>
    </location>
</feature>
<dbReference type="EMBL" id="KL647712">
    <property type="protein sequence ID" value="KEY73862.1"/>
    <property type="molecule type" value="Genomic_DNA"/>
</dbReference>
<dbReference type="OrthoDB" id="194358at2759"/>
<dbReference type="SMART" id="SM00248">
    <property type="entry name" value="ANK"/>
    <property type="match status" value="13"/>
</dbReference>
<dbReference type="PROSITE" id="PS50297">
    <property type="entry name" value="ANK_REP_REGION"/>
    <property type="match status" value="11"/>
</dbReference>
<evidence type="ECO:0000313" key="6">
    <source>
        <dbReference type="Proteomes" id="UP000028045"/>
    </source>
</evidence>
<protein>
    <recommendedName>
        <fullName evidence="4">NACHT domain-containing protein</fullName>
    </recommendedName>
</protein>
<dbReference type="PROSITE" id="PS50837">
    <property type="entry name" value="NACHT"/>
    <property type="match status" value="1"/>
</dbReference>
<evidence type="ECO:0000256" key="2">
    <source>
        <dbReference type="ARBA" id="ARBA00023043"/>
    </source>
</evidence>
<evidence type="ECO:0000313" key="5">
    <source>
        <dbReference type="EMBL" id="KEY73862.1"/>
    </source>
</evidence>
<dbReference type="InterPro" id="IPR007111">
    <property type="entry name" value="NACHT_NTPase"/>
</dbReference>
<feature type="repeat" description="ANK" evidence="3">
    <location>
        <begin position="1062"/>
        <end position="1094"/>
    </location>
</feature>
<feature type="repeat" description="ANK" evidence="3">
    <location>
        <begin position="930"/>
        <end position="962"/>
    </location>
</feature>
<dbReference type="Gene3D" id="1.25.40.20">
    <property type="entry name" value="Ankyrin repeat-containing domain"/>
    <property type="match status" value="5"/>
</dbReference>
<dbReference type="InterPro" id="IPR036770">
    <property type="entry name" value="Ankyrin_rpt-contain_sf"/>
</dbReference>
<dbReference type="SUPFAM" id="SSF48403">
    <property type="entry name" value="Ankyrin repeat"/>
    <property type="match status" value="2"/>
</dbReference>
<dbReference type="Gene3D" id="3.40.50.1580">
    <property type="entry name" value="Nucleoside phosphorylase domain"/>
    <property type="match status" value="1"/>
</dbReference>
<name>A0A084B8I3_STACB</name>
<dbReference type="Pfam" id="PF13637">
    <property type="entry name" value="Ank_4"/>
    <property type="match status" value="1"/>
</dbReference>
<reference evidence="5 6" key="1">
    <citation type="journal article" date="2014" name="BMC Genomics">
        <title>Comparative genome sequencing reveals chemotype-specific gene clusters in the toxigenic black mold Stachybotrys.</title>
        <authorList>
            <person name="Semeiks J."/>
            <person name="Borek D."/>
            <person name="Otwinowski Z."/>
            <person name="Grishin N.V."/>
        </authorList>
    </citation>
    <scope>NUCLEOTIDE SEQUENCE [LARGE SCALE GENOMIC DNA]</scope>
    <source>
        <strain evidence="6">CBS 109288 / IBT 7711</strain>
    </source>
</reference>
<evidence type="ECO:0000259" key="4">
    <source>
        <dbReference type="PROSITE" id="PS50837"/>
    </source>
</evidence>
<evidence type="ECO:0000256" key="3">
    <source>
        <dbReference type="PROSITE-ProRule" id="PRU00023"/>
    </source>
</evidence>
<dbReference type="GO" id="GO:0009116">
    <property type="term" value="P:nucleoside metabolic process"/>
    <property type="evidence" value="ECO:0007669"/>
    <property type="project" value="InterPro"/>
</dbReference>
<dbReference type="PANTHER" id="PTHR24198:SF165">
    <property type="entry name" value="ANKYRIN REPEAT-CONTAINING PROTEIN-RELATED"/>
    <property type="match status" value="1"/>
</dbReference>
<dbReference type="InterPro" id="IPR027417">
    <property type="entry name" value="P-loop_NTPase"/>
</dbReference>
<dbReference type="InterPro" id="IPR035994">
    <property type="entry name" value="Nucleoside_phosphorylase_sf"/>
</dbReference>
<dbReference type="SUPFAM" id="SSF53167">
    <property type="entry name" value="Purine and uridine phosphorylases"/>
    <property type="match status" value="1"/>
</dbReference>
<proteinExistence type="predicted"/>
<feature type="repeat" description="ANK" evidence="3">
    <location>
        <begin position="996"/>
        <end position="1028"/>
    </location>
</feature>
<dbReference type="Pfam" id="PF12796">
    <property type="entry name" value="Ank_2"/>
    <property type="match status" value="4"/>
</dbReference>
<feature type="repeat" description="ANK" evidence="3">
    <location>
        <begin position="963"/>
        <end position="995"/>
    </location>
</feature>
<dbReference type="HOGENOM" id="CLU_000288_34_2_1"/>
<feature type="repeat" description="ANK" evidence="3">
    <location>
        <begin position="864"/>
        <end position="896"/>
    </location>
</feature>
<dbReference type="PROSITE" id="PS50088">
    <property type="entry name" value="ANK_REPEAT"/>
    <property type="match status" value="12"/>
</dbReference>
<dbReference type="PANTHER" id="PTHR24198">
    <property type="entry name" value="ANKYRIN REPEAT AND PROTEIN KINASE DOMAIN-CONTAINING PROTEIN"/>
    <property type="match status" value="1"/>
</dbReference>
<keyword evidence="6" id="KW-1185">Reference proteome</keyword>
<dbReference type="InterPro" id="IPR002110">
    <property type="entry name" value="Ankyrin_rpt"/>
</dbReference>
<dbReference type="SUPFAM" id="SSF52540">
    <property type="entry name" value="P-loop containing nucleoside triphosphate hydrolases"/>
    <property type="match status" value="1"/>
</dbReference>
<keyword evidence="1" id="KW-0677">Repeat</keyword>
<feature type="domain" description="NACHT" evidence="4">
    <location>
        <begin position="400"/>
        <end position="542"/>
    </location>
</feature>